<dbReference type="InterPro" id="IPR039384">
    <property type="entry name" value="HINT"/>
</dbReference>
<dbReference type="Gene3D" id="3.30.428.10">
    <property type="entry name" value="HIT-like"/>
    <property type="match status" value="1"/>
</dbReference>
<organism evidence="5 6">
    <name type="scientific">Anaerocolumna aminovalerica</name>
    <dbReference type="NCBI Taxonomy" id="1527"/>
    <lineage>
        <taxon>Bacteria</taxon>
        <taxon>Bacillati</taxon>
        <taxon>Bacillota</taxon>
        <taxon>Clostridia</taxon>
        <taxon>Lachnospirales</taxon>
        <taxon>Lachnospiraceae</taxon>
        <taxon>Anaerocolumna</taxon>
    </lineage>
</organism>
<dbReference type="InterPro" id="IPR011146">
    <property type="entry name" value="HIT-like"/>
</dbReference>
<sequence length="137" mass="15145">MNDNCIFCKIIGKEIPSTTLYEDDDFCIIMDISPASKGHAILLVKEHVPNIFELDAELASKALVVVSKVAKAMKEELKCDGLNILQNNGEAAGQTVFHLHIHLIPRYKDDQVNITWNPGKYGEGEAAALADAIRKRL</sequence>
<gene>
    <name evidence="5" type="ORF">SAMN04489757_1187</name>
</gene>
<dbReference type="GO" id="GO:0003824">
    <property type="term" value="F:catalytic activity"/>
    <property type="evidence" value="ECO:0007669"/>
    <property type="project" value="InterPro"/>
</dbReference>
<dbReference type="CDD" id="cd01277">
    <property type="entry name" value="HINT_subgroup"/>
    <property type="match status" value="1"/>
</dbReference>
<dbReference type="PANTHER" id="PTHR46648">
    <property type="entry name" value="HIT FAMILY PROTEIN 1"/>
    <property type="match status" value="1"/>
</dbReference>
<dbReference type="OrthoDB" id="9784774at2"/>
<reference evidence="5 6" key="1">
    <citation type="submission" date="2016-10" db="EMBL/GenBank/DDBJ databases">
        <authorList>
            <person name="de Groot N.N."/>
        </authorList>
    </citation>
    <scope>NUCLEOTIDE SEQUENCE [LARGE SCALE GENOMIC DNA]</scope>
    <source>
        <strain evidence="5 6">DSM 1283</strain>
    </source>
</reference>
<evidence type="ECO:0000313" key="5">
    <source>
        <dbReference type="EMBL" id="SFO32273.1"/>
    </source>
</evidence>
<dbReference type="Pfam" id="PF01230">
    <property type="entry name" value="HIT"/>
    <property type="match status" value="1"/>
</dbReference>
<dbReference type="SUPFAM" id="SSF54197">
    <property type="entry name" value="HIT-like"/>
    <property type="match status" value="1"/>
</dbReference>
<name>A0A1I5G8V1_9FIRM</name>
<evidence type="ECO:0000256" key="2">
    <source>
        <dbReference type="PIRSR" id="PIRSR601310-3"/>
    </source>
</evidence>
<feature type="active site" description="Tele-AMP-histidine intermediate" evidence="1">
    <location>
        <position position="100"/>
    </location>
</feature>
<proteinExistence type="predicted"/>
<evidence type="ECO:0000313" key="6">
    <source>
        <dbReference type="Proteomes" id="UP000198806"/>
    </source>
</evidence>
<dbReference type="PROSITE" id="PS00892">
    <property type="entry name" value="HIT_1"/>
    <property type="match status" value="1"/>
</dbReference>
<feature type="short sequence motif" description="Histidine triad motif" evidence="2 3">
    <location>
        <begin position="98"/>
        <end position="102"/>
    </location>
</feature>
<evidence type="ECO:0000256" key="3">
    <source>
        <dbReference type="PROSITE-ProRule" id="PRU00464"/>
    </source>
</evidence>
<dbReference type="PRINTS" id="PR00332">
    <property type="entry name" value="HISTRIAD"/>
</dbReference>
<dbReference type="InterPro" id="IPR036265">
    <property type="entry name" value="HIT-like_sf"/>
</dbReference>
<feature type="domain" description="HIT" evidence="4">
    <location>
        <begin position="6"/>
        <end position="113"/>
    </location>
</feature>
<dbReference type="STRING" id="1527.SAMN04489757_1187"/>
<evidence type="ECO:0000259" key="4">
    <source>
        <dbReference type="PROSITE" id="PS51084"/>
    </source>
</evidence>
<keyword evidence="6" id="KW-1185">Reference proteome</keyword>
<dbReference type="GO" id="GO:0009117">
    <property type="term" value="P:nucleotide metabolic process"/>
    <property type="evidence" value="ECO:0007669"/>
    <property type="project" value="TreeGrafter"/>
</dbReference>
<dbReference type="Proteomes" id="UP000198806">
    <property type="component" value="Unassembled WGS sequence"/>
</dbReference>
<dbReference type="InterPro" id="IPR001310">
    <property type="entry name" value="Histidine_triad_HIT"/>
</dbReference>
<dbReference type="InterPro" id="IPR019808">
    <property type="entry name" value="Histidine_triad_CS"/>
</dbReference>
<dbReference type="RefSeq" id="WP_091686972.1">
    <property type="nucleotide sequence ID" value="NZ_BAABFM010000023.1"/>
</dbReference>
<accession>A0A1I5G8V1</accession>
<protein>
    <submittedName>
        <fullName evidence="5">Histidine triad (HIT) family protein</fullName>
    </submittedName>
</protein>
<dbReference type="PROSITE" id="PS51084">
    <property type="entry name" value="HIT_2"/>
    <property type="match status" value="1"/>
</dbReference>
<dbReference type="PANTHER" id="PTHR46648:SF1">
    <property type="entry name" value="ADENOSINE 5'-MONOPHOSPHORAMIDASE HNT1"/>
    <property type="match status" value="1"/>
</dbReference>
<evidence type="ECO:0000256" key="1">
    <source>
        <dbReference type="PIRSR" id="PIRSR601310-1"/>
    </source>
</evidence>
<dbReference type="EMBL" id="FOWD01000018">
    <property type="protein sequence ID" value="SFO32273.1"/>
    <property type="molecule type" value="Genomic_DNA"/>
</dbReference>
<dbReference type="AlphaFoldDB" id="A0A1I5G8V1"/>